<keyword evidence="7 8" id="KW-0472">Membrane</keyword>
<protein>
    <recommendedName>
        <fullName evidence="15">Calcium-activated potassium channel BK alpha subunit domain-containing protein</fullName>
    </recommendedName>
</protein>
<proteinExistence type="inferred from homology"/>
<evidence type="ECO:0000256" key="6">
    <source>
        <dbReference type="ARBA" id="ARBA00023065"/>
    </source>
</evidence>
<comment type="similarity">
    <text evidence="2">Belongs to the castor/pollux (TC 1.A.1.23) family.</text>
</comment>
<evidence type="ECO:0000256" key="7">
    <source>
        <dbReference type="ARBA" id="ARBA00023136"/>
    </source>
</evidence>
<evidence type="ECO:0000256" key="3">
    <source>
        <dbReference type="ARBA" id="ARBA00022448"/>
    </source>
</evidence>
<dbReference type="InterPro" id="IPR010420">
    <property type="entry name" value="CASTOR/POLLUX/SYM8_dom"/>
</dbReference>
<dbReference type="Pfam" id="PF06241">
    <property type="entry name" value="Castor_Poll_mid"/>
    <property type="match status" value="1"/>
</dbReference>
<dbReference type="InterPro" id="IPR003148">
    <property type="entry name" value="RCK_N"/>
</dbReference>
<reference evidence="13 14" key="1">
    <citation type="submission" date="2018-08" db="EMBL/GenBank/DDBJ databases">
        <title>Aphanomyces genome sequencing and annotation.</title>
        <authorList>
            <person name="Minardi D."/>
            <person name="Oidtmann B."/>
            <person name="Van Der Giezen M."/>
            <person name="Studholme D.J."/>
        </authorList>
    </citation>
    <scope>NUCLEOTIDE SEQUENCE [LARGE SCALE GENOMIC DNA]</scope>
    <source>
        <strain evidence="12 14">197901</strain>
        <strain evidence="11 13">Kv</strain>
    </source>
</reference>
<dbReference type="VEuPathDB" id="FungiDB:H257_10207"/>
<evidence type="ECO:0000313" key="12">
    <source>
        <dbReference type="EMBL" id="RHZ41724.1"/>
    </source>
</evidence>
<evidence type="ECO:0008006" key="15">
    <source>
        <dbReference type="Google" id="ProtNLM"/>
    </source>
</evidence>
<evidence type="ECO:0000259" key="10">
    <source>
        <dbReference type="Pfam" id="PF22614"/>
    </source>
</evidence>
<evidence type="ECO:0000256" key="4">
    <source>
        <dbReference type="ARBA" id="ARBA00022692"/>
    </source>
</evidence>
<sequence>MKTILDSIWTWTGLFSYRFDELISTRRGQIAALILVGGAIIVGVSPVVVFSNHTTFFGSLYETAVDILDPKIEMPRSDKGDTMTFLWVMLGWGDKSMGFIRELCLANESEGGGVVVILSHRPKDELDMEIRTMVLLRGTKVICCTGNPLFAADLLKVSVHRARSITIMSTHPETSMSDDALVRVLLTLKSLVSHIVADVGQLDNKQFMRMIGGDILEALVSRHIVGRLVVLCSRSPHLGRVYNALLGFGGHEFYLNEWPECVGVPFGDLYTHFDSAIPIGLRTKSGHVLVKPRHSRLVERGDAIIVLAEDNDSYTALLHPVQIPWSDYHRSFQKQPLPPPPRRILLCGWRRDLHTILHLLQHLSQPGTVVDLVNPTDIDERLDTFRADGLDLDSLTNLNVAHIVGNSASKRQLTNVHVASYDCIMVVTDKDHEGEPMGSDSHILKSVMLLRSLELKQSRRVFHQVPCVAEVLDTRTQKTIAHNPLIDGTAEWIKSNDLVCYVSRMLAMISENRFVNAIFDDVLGDHGSTFDVLPASRYAESGEKINFWQLAQRASVQYDEIVCGYVYMTKAGHDVAPVVLNPRDKVTPRYWDNFCVVVLRDSAQRTTFTEKEALRWKIHVV</sequence>
<feature type="transmembrane region" description="Helical" evidence="8">
    <location>
        <begin position="30"/>
        <end position="50"/>
    </location>
</feature>
<dbReference type="Proteomes" id="UP000265427">
    <property type="component" value="Unassembled WGS sequence"/>
</dbReference>
<keyword evidence="4 8" id="KW-0812">Transmembrane</keyword>
<comment type="subcellular location">
    <subcellularLocation>
        <location evidence="1">Endomembrane system</location>
        <topology evidence="1">Multi-pass membrane protein</topology>
    </subcellularLocation>
</comment>
<evidence type="ECO:0000256" key="5">
    <source>
        <dbReference type="ARBA" id="ARBA00022989"/>
    </source>
</evidence>
<dbReference type="Gene3D" id="3.40.50.720">
    <property type="entry name" value="NAD(P)-binding Rossmann-like Domain"/>
    <property type="match status" value="2"/>
</dbReference>
<keyword evidence="5 8" id="KW-1133">Transmembrane helix</keyword>
<evidence type="ECO:0000259" key="9">
    <source>
        <dbReference type="Pfam" id="PF06241"/>
    </source>
</evidence>
<dbReference type="Proteomes" id="UP000266196">
    <property type="component" value="Unassembled WGS sequence"/>
</dbReference>
<gene>
    <name evidence="12" type="ORF">DYB31_001354</name>
    <name evidence="11" type="ORF">DYB36_004522</name>
</gene>
<name>A0A397AVN5_APHAT</name>
<evidence type="ECO:0000313" key="11">
    <source>
        <dbReference type="EMBL" id="RHY10355.1"/>
    </source>
</evidence>
<feature type="domain" description="RCK N-terminal" evidence="10">
    <location>
        <begin position="99"/>
        <end position="193"/>
    </location>
</feature>
<dbReference type="PANTHER" id="PTHR31563">
    <property type="entry name" value="ION CHANNEL POLLUX-RELATED"/>
    <property type="match status" value="1"/>
</dbReference>
<evidence type="ECO:0000256" key="1">
    <source>
        <dbReference type="ARBA" id="ARBA00004127"/>
    </source>
</evidence>
<evidence type="ECO:0000256" key="8">
    <source>
        <dbReference type="SAM" id="Phobius"/>
    </source>
</evidence>
<dbReference type="GO" id="GO:0006813">
    <property type="term" value="P:potassium ion transport"/>
    <property type="evidence" value="ECO:0007669"/>
    <property type="project" value="InterPro"/>
</dbReference>
<comment type="caution">
    <text evidence="11">The sequence shown here is derived from an EMBL/GenBank/DDBJ whole genome shotgun (WGS) entry which is preliminary data.</text>
</comment>
<evidence type="ECO:0000256" key="2">
    <source>
        <dbReference type="ARBA" id="ARBA00008577"/>
    </source>
</evidence>
<evidence type="ECO:0000313" key="14">
    <source>
        <dbReference type="Proteomes" id="UP000266196"/>
    </source>
</evidence>
<organism evidence="11 13">
    <name type="scientific">Aphanomyces astaci</name>
    <name type="common">Crayfish plague agent</name>
    <dbReference type="NCBI Taxonomy" id="112090"/>
    <lineage>
        <taxon>Eukaryota</taxon>
        <taxon>Sar</taxon>
        <taxon>Stramenopiles</taxon>
        <taxon>Oomycota</taxon>
        <taxon>Saprolegniomycetes</taxon>
        <taxon>Saprolegniales</taxon>
        <taxon>Verrucalvaceae</taxon>
        <taxon>Aphanomyces</taxon>
    </lineage>
</organism>
<dbReference type="PANTHER" id="PTHR31563:SF10">
    <property type="entry name" value="ION CHANNEL POLLUX-RELATED"/>
    <property type="match status" value="1"/>
</dbReference>
<keyword evidence="6" id="KW-0406">Ion transport</keyword>
<feature type="domain" description="CASTOR/POLLUX/SYM8 ion channel conserved" evidence="9">
    <location>
        <begin position="223"/>
        <end position="316"/>
    </location>
</feature>
<keyword evidence="3" id="KW-0813">Transport</keyword>
<dbReference type="Pfam" id="PF22614">
    <property type="entry name" value="Slo-like_RCK"/>
    <property type="match status" value="1"/>
</dbReference>
<dbReference type="EMBL" id="QUTE01000405">
    <property type="protein sequence ID" value="RHZ41724.1"/>
    <property type="molecule type" value="Genomic_DNA"/>
</dbReference>
<evidence type="ECO:0000313" key="13">
    <source>
        <dbReference type="Proteomes" id="UP000265427"/>
    </source>
</evidence>
<dbReference type="InterPro" id="IPR044849">
    <property type="entry name" value="CASTOR/POLLUX/SYM8-like"/>
</dbReference>
<dbReference type="GO" id="GO:0012505">
    <property type="term" value="C:endomembrane system"/>
    <property type="evidence" value="ECO:0007669"/>
    <property type="project" value="UniProtKB-SubCell"/>
</dbReference>
<dbReference type="AlphaFoldDB" id="A0A397AVN5"/>
<accession>A0A397AVN5</accession>
<dbReference type="EMBL" id="QUSZ01005288">
    <property type="protein sequence ID" value="RHY10355.1"/>
    <property type="molecule type" value="Genomic_DNA"/>
</dbReference>